<keyword evidence="3" id="KW-1185">Reference proteome</keyword>
<sequence length="33" mass="3514">MSGDGRRSSVGRGVGRRVHPVRPGPCLRRNAAV</sequence>
<gene>
    <name evidence="2" type="primary">68</name>
    <name evidence="2" type="ORF">SEA_DYOEDAFOS_68</name>
</gene>
<evidence type="ECO:0000256" key="1">
    <source>
        <dbReference type="SAM" id="MobiDB-lite"/>
    </source>
</evidence>
<dbReference type="GeneID" id="63210010"/>
<evidence type="ECO:0000313" key="2">
    <source>
        <dbReference type="EMBL" id="QFG10371.1"/>
    </source>
</evidence>
<proteinExistence type="predicted"/>
<name>A0A5J6THH1_9CAUD</name>
<dbReference type="RefSeq" id="YP_010013416.1">
    <property type="nucleotide sequence ID" value="NC_053511.1"/>
</dbReference>
<accession>A0A5J6THH1</accession>
<evidence type="ECO:0000313" key="3">
    <source>
        <dbReference type="Proteomes" id="UP000327317"/>
    </source>
</evidence>
<feature type="region of interest" description="Disordered" evidence="1">
    <location>
        <begin position="1"/>
        <end position="33"/>
    </location>
</feature>
<organism evidence="2 3">
    <name type="scientific">Mycobacterium phage DyoEdafos</name>
    <dbReference type="NCBI Taxonomy" id="2599860"/>
    <lineage>
        <taxon>Viruses</taxon>
        <taxon>Duplodnaviria</taxon>
        <taxon>Heunggongvirae</taxon>
        <taxon>Uroviricota</taxon>
        <taxon>Caudoviricetes</taxon>
        <taxon>Vilmaviridae</taxon>
        <taxon>Lclasvirinae</taxon>
        <taxon>Bromdenvirus</taxon>
        <taxon>Bromdenvirus dyoedafos</taxon>
    </lineage>
</organism>
<protein>
    <submittedName>
        <fullName evidence="2">Uncharacterized protein</fullName>
    </submittedName>
</protein>
<reference evidence="2 3" key="1">
    <citation type="submission" date="2019-07" db="EMBL/GenBank/DDBJ databases">
        <authorList>
            <person name="Stoner T.H."/>
            <person name="Garlena R.A."/>
            <person name="Russell D.A."/>
            <person name="Pope W.H."/>
            <person name="Jacobs-Sera D."/>
            <person name="Hatfull G.F."/>
        </authorList>
    </citation>
    <scope>NUCLEOTIDE SEQUENCE [LARGE SCALE GENOMIC DNA]</scope>
</reference>
<dbReference type="KEGG" id="vg:63210010"/>
<dbReference type="EMBL" id="MN234187">
    <property type="protein sequence ID" value="QFG10371.1"/>
    <property type="molecule type" value="Genomic_DNA"/>
</dbReference>
<dbReference type="Proteomes" id="UP000327317">
    <property type="component" value="Segment"/>
</dbReference>